<keyword evidence="3" id="KW-1185">Reference proteome</keyword>
<organism evidence="2 3">
    <name type="scientific">Phytophthora rubi</name>
    <dbReference type="NCBI Taxonomy" id="129364"/>
    <lineage>
        <taxon>Eukaryota</taxon>
        <taxon>Sar</taxon>
        <taxon>Stramenopiles</taxon>
        <taxon>Oomycota</taxon>
        <taxon>Peronosporomycetes</taxon>
        <taxon>Peronosporales</taxon>
        <taxon>Peronosporaceae</taxon>
        <taxon>Phytophthora</taxon>
    </lineage>
</organism>
<evidence type="ECO:0000313" key="3">
    <source>
        <dbReference type="Proteomes" id="UP000434957"/>
    </source>
</evidence>
<name>A0A6A4EB80_9STRA</name>
<dbReference type="Proteomes" id="UP000434957">
    <property type="component" value="Unassembled WGS sequence"/>
</dbReference>
<dbReference type="EMBL" id="QXFT01001404">
    <property type="protein sequence ID" value="KAE9319525.1"/>
    <property type="molecule type" value="Genomic_DNA"/>
</dbReference>
<sequence length="149" mass="16675">MAALLLGRTQRLQWRCLREAGCHEALWCPRQQRDCEDDQEAAAKDSEDDQGDDQGLRVDAQQADPLAIFLTRRWKIARAQQTQQDGRQARSMMKTKDRTRSSAPTPKALNKAAEETTLIVVSHPTENSRRVEQKTLITGDADPECAGSG</sequence>
<feature type="compositionally biased region" description="Acidic residues" evidence="1">
    <location>
        <begin position="39"/>
        <end position="52"/>
    </location>
</feature>
<evidence type="ECO:0000313" key="2">
    <source>
        <dbReference type="EMBL" id="KAE9319525.1"/>
    </source>
</evidence>
<proteinExistence type="predicted"/>
<comment type="caution">
    <text evidence="2">The sequence shown here is derived from an EMBL/GenBank/DDBJ whole genome shotgun (WGS) entry which is preliminary data.</text>
</comment>
<feature type="region of interest" description="Disordered" evidence="1">
    <location>
        <begin position="79"/>
        <end position="149"/>
    </location>
</feature>
<gene>
    <name evidence="2" type="ORF">PR003_g17948</name>
</gene>
<feature type="region of interest" description="Disordered" evidence="1">
    <location>
        <begin position="39"/>
        <end position="62"/>
    </location>
</feature>
<accession>A0A6A4EB80</accession>
<dbReference type="AlphaFoldDB" id="A0A6A4EB80"/>
<protein>
    <submittedName>
        <fullName evidence="2">Uncharacterized protein</fullName>
    </submittedName>
</protein>
<reference evidence="2 3" key="1">
    <citation type="submission" date="2018-08" db="EMBL/GenBank/DDBJ databases">
        <title>Genomic investigation of the strawberry pathogen Phytophthora fragariae indicates pathogenicity is determined by transcriptional variation in three key races.</title>
        <authorList>
            <person name="Adams T.M."/>
            <person name="Armitage A.D."/>
            <person name="Sobczyk M.K."/>
            <person name="Bates H.J."/>
            <person name="Dunwell J.M."/>
            <person name="Nellist C.F."/>
            <person name="Harrison R.J."/>
        </authorList>
    </citation>
    <scope>NUCLEOTIDE SEQUENCE [LARGE SCALE GENOMIC DNA]</scope>
    <source>
        <strain evidence="2 3">SCRP333</strain>
    </source>
</reference>
<evidence type="ECO:0000256" key="1">
    <source>
        <dbReference type="SAM" id="MobiDB-lite"/>
    </source>
</evidence>